<name>A0A4U6TSW9_SETVI</name>
<dbReference type="AlphaFoldDB" id="A0A4U6TSW9"/>
<evidence type="ECO:0000313" key="2">
    <source>
        <dbReference type="EMBL" id="TKW04595.1"/>
    </source>
</evidence>
<dbReference type="EMBL" id="CM016558">
    <property type="protein sequence ID" value="TKW04595.1"/>
    <property type="molecule type" value="Genomic_DNA"/>
</dbReference>
<accession>A0A4U6TSW9</accession>
<evidence type="ECO:0000256" key="1">
    <source>
        <dbReference type="SAM" id="MobiDB-lite"/>
    </source>
</evidence>
<reference evidence="2" key="1">
    <citation type="submission" date="2019-03" db="EMBL/GenBank/DDBJ databases">
        <title>WGS assembly of Setaria viridis.</title>
        <authorList>
            <person name="Huang P."/>
            <person name="Jenkins J."/>
            <person name="Grimwood J."/>
            <person name="Barry K."/>
            <person name="Healey A."/>
            <person name="Mamidi S."/>
            <person name="Sreedasyam A."/>
            <person name="Shu S."/>
            <person name="Feldman M."/>
            <person name="Wu J."/>
            <person name="Yu Y."/>
            <person name="Chen C."/>
            <person name="Johnson J."/>
            <person name="Rokhsar D."/>
            <person name="Baxter I."/>
            <person name="Schmutz J."/>
            <person name="Brutnell T."/>
            <person name="Kellogg E."/>
        </authorList>
    </citation>
    <scope>NUCLEOTIDE SEQUENCE [LARGE SCALE GENOMIC DNA]</scope>
</reference>
<proteinExistence type="predicted"/>
<organism evidence="2 3">
    <name type="scientific">Setaria viridis</name>
    <name type="common">Green bristlegrass</name>
    <name type="synonym">Setaria italica subsp. viridis</name>
    <dbReference type="NCBI Taxonomy" id="4556"/>
    <lineage>
        <taxon>Eukaryota</taxon>
        <taxon>Viridiplantae</taxon>
        <taxon>Streptophyta</taxon>
        <taxon>Embryophyta</taxon>
        <taxon>Tracheophyta</taxon>
        <taxon>Spermatophyta</taxon>
        <taxon>Magnoliopsida</taxon>
        <taxon>Liliopsida</taxon>
        <taxon>Poales</taxon>
        <taxon>Poaceae</taxon>
        <taxon>PACMAD clade</taxon>
        <taxon>Panicoideae</taxon>
        <taxon>Panicodae</taxon>
        <taxon>Paniceae</taxon>
        <taxon>Cenchrinae</taxon>
        <taxon>Setaria</taxon>
    </lineage>
</organism>
<dbReference type="Gramene" id="TKW04595">
    <property type="protein sequence ID" value="TKW04595"/>
    <property type="gene ID" value="SEVIR_7G119866v2"/>
</dbReference>
<protein>
    <submittedName>
        <fullName evidence="2">Uncharacterized protein</fullName>
    </submittedName>
</protein>
<evidence type="ECO:0000313" key="3">
    <source>
        <dbReference type="Proteomes" id="UP000298652"/>
    </source>
</evidence>
<gene>
    <name evidence="2" type="ORF">SEVIR_7G119866v2</name>
</gene>
<dbReference type="Proteomes" id="UP000298652">
    <property type="component" value="Chromosome 7"/>
</dbReference>
<sequence>MVRQLLLSSCSQCLSPSFPYSATLMARRRAQERSVRRGLWQIHPRSSTENVPRHRRRRARLAATAPGARGGRGQRQRGRAASQPQTRSHRRRP</sequence>
<keyword evidence="3" id="KW-1185">Reference proteome</keyword>
<feature type="region of interest" description="Disordered" evidence="1">
    <location>
        <begin position="35"/>
        <end position="93"/>
    </location>
</feature>